<dbReference type="PANTHER" id="PTHR33744">
    <property type="entry name" value="CARBOHYDRATE DIACID REGULATOR"/>
    <property type="match status" value="1"/>
</dbReference>
<reference evidence="4" key="1">
    <citation type="submission" date="2016-11" db="EMBL/GenBank/DDBJ databases">
        <authorList>
            <person name="Varghese N."/>
            <person name="Submissions S."/>
        </authorList>
    </citation>
    <scope>NUCLEOTIDE SEQUENCE [LARGE SCALE GENOMIC DNA]</scope>
    <source>
        <strain evidence="4">DSM 15449</strain>
    </source>
</reference>
<dbReference type="InterPro" id="IPR029016">
    <property type="entry name" value="GAF-like_dom_sf"/>
</dbReference>
<dbReference type="SMART" id="SM00065">
    <property type="entry name" value="GAF"/>
    <property type="match status" value="1"/>
</dbReference>
<dbReference type="SUPFAM" id="SSF111126">
    <property type="entry name" value="Ligand-binding domain in the NO signalling and Golgi transport"/>
    <property type="match status" value="1"/>
</dbReference>
<dbReference type="InterPro" id="IPR010523">
    <property type="entry name" value="XylR_N"/>
</dbReference>
<dbReference type="InterPro" id="IPR003018">
    <property type="entry name" value="GAF"/>
</dbReference>
<gene>
    <name evidence="3" type="ORF">SAMN02746098_02824</name>
</gene>
<proteinExistence type="predicted"/>
<dbReference type="Gene3D" id="3.30.1380.20">
    <property type="entry name" value="Trafficking protein particle complex subunit 3"/>
    <property type="match status" value="1"/>
</dbReference>
<evidence type="ECO:0000313" key="3">
    <source>
        <dbReference type="EMBL" id="SHI17772.1"/>
    </source>
</evidence>
<dbReference type="PANTHER" id="PTHR33744:SF1">
    <property type="entry name" value="DNA-BINDING TRANSCRIPTIONAL ACTIVATOR ADER"/>
    <property type="match status" value="1"/>
</dbReference>
<dbReference type="Pfam" id="PF06505">
    <property type="entry name" value="XylR_N"/>
    <property type="match status" value="1"/>
</dbReference>
<dbReference type="InterPro" id="IPR004096">
    <property type="entry name" value="V4R"/>
</dbReference>
<evidence type="ECO:0000313" key="4">
    <source>
        <dbReference type="Proteomes" id="UP000183954"/>
    </source>
</evidence>
<dbReference type="Gene3D" id="1.10.10.2840">
    <property type="entry name" value="PucR C-terminal helix-turn-helix domain"/>
    <property type="match status" value="1"/>
</dbReference>
<dbReference type="AlphaFoldDB" id="A0A1M5Z0F3"/>
<dbReference type="EMBL" id="FQXJ01000009">
    <property type="protein sequence ID" value="SHI17772.1"/>
    <property type="molecule type" value="Genomic_DNA"/>
</dbReference>
<protein>
    <submittedName>
        <fullName evidence="3">V4R domain-containing protein</fullName>
    </submittedName>
</protein>
<feature type="domain" description="GAF" evidence="1">
    <location>
        <begin position="232"/>
        <end position="374"/>
    </location>
</feature>
<dbReference type="RefSeq" id="WP_073030361.1">
    <property type="nucleotide sequence ID" value="NZ_FQXJ01000009.1"/>
</dbReference>
<dbReference type="STRING" id="1121420.SAMN02746098_02824"/>
<dbReference type="InterPro" id="IPR024096">
    <property type="entry name" value="NO_sig/Golgi_transp_ligand-bd"/>
</dbReference>
<sequence length="791" mass="89911">MSIEGLTMPGIIMDSEEGLISFCGERMLMFPADALRQLKVELIKTLGFDLARGILTRLGYHCGYNDAQSIKPLFNLDLEAEWMLAGPKIHTLEGLINVDNEILDYNREAGLFYMRGRWKNSYEAQEYLMSFDSSNETVCWTLAGYASGYCSRFFGSEVVCVETKCVAKGDPYCQYEIKAKDKCDGKGDGHLQDLEPNEIVKGLQHMLNQEKERLSQWKVLSEIALYLSKDLDFDERAKNFYQYVSQLVSAKKVFLIIKEPGSKLNDIYGYVLGAAQVVNKQLDTATGILANLLDNGATLIAHGEKLPRDFMFVSRINEFIGVPLVSKGSQLGSLIVANKLTDHGFSEYDRNILTLLGIQIAKVIENKRLFMVISQELERKNAELNRVNEFLRVQQKSSQKSFNLHDHLAGLVIENSGLQKIVTMIGQAIGLPVWIEDEGFGVLAKTRVSEKIQQISSRELFADFFENRSLEGFYSKKEVTVFQTVDKNGNTIKRGIMPIIASKEILGFLTVDLTLNQLSEEQNLILRDASIVIALEILKQKVLIDNKKRLKKNLLDEWLFSKTMNEEQVQDWVFKLELTLDFPLNILVLEFEGTGIGQISKCVNEIMNVLPPNGVLGSHENKLVVILGKGSDNLITSIKNKLISSLHQYTYLKWWLTIGAKSNSIMETRQKYNNACSVNQMMKNLNKDNTCFDYRDLGIYGMLGIEPERFTWFARKVLGQVMDYDKKHNSELISTLRLYFESNQNIQAASRRGYVNDGTIKYRLKRIQEISNMDLTNPEITLQVQLALKFI</sequence>
<dbReference type="Proteomes" id="UP000183954">
    <property type="component" value="Unassembled WGS sequence"/>
</dbReference>
<dbReference type="SUPFAM" id="SSF55781">
    <property type="entry name" value="GAF domain-like"/>
    <property type="match status" value="1"/>
</dbReference>
<feature type="domain" description="4-vinyl reductase 4VR" evidence="2">
    <location>
        <begin position="117"/>
        <end position="179"/>
    </location>
</feature>
<keyword evidence="4" id="KW-1185">Reference proteome</keyword>
<dbReference type="InterPro" id="IPR051448">
    <property type="entry name" value="CdaR-like_regulators"/>
</dbReference>
<dbReference type="InterPro" id="IPR025736">
    <property type="entry name" value="PucR_C-HTH_dom"/>
</dbReference>
<dbReference type="InterPro" id="IPR042070">
    <property type="entry name" value="PucR_C-HTH_sf"/>
</dbReference>
<dbReference type="Pfam" id="PF02830">
    <property type="entry name" value="V4R"/>
    <property type="match status" value="1"/>
</dbReference>
<dbReference type="SMART" id="SM00989">
    <property type="entry name" value="V4R"/>
    <property type="match status" value="1"/>
</dbReference>
<dbReference type="Gene3D" id="3.30.450.40">
    <property type="match status" value="1"/>
</dbReference>
<name>A0A1M5Z0F3_9FIRM</name>
<accession>A0A1M5Z0F3</accession>
<dbReference type="Pfam" id="PF13556">
    <property type="entry name" value="HTH_30"/>
    <property type="match status" value="1"/>
</dbReference>
<evidence type="ECO:0000259" key="2">
    <source>
        <dbReference type="SMART" id="SM00989"/>
    </source>
</evidence>
<organism evidence="3 4">
    <name type="scientific">Desulfosporosinus lacus DSM 15449</name>
    <dbReference type="NCBI Taxonomy" id="1121420"/>
    <lineage>
        <taxon>Bacteria</taxon>
        <taxon>Bacillati</taxon>
        <taxon>Bacillota</taxon>
        <taxon>Clostridia</taxon>
        <taxon>Eubacteriales</taxon>
        <taxon>Desulfitobacteriaceae</taxon>
        <taxon>Desulfosporosinus</taxon>
    </lineage>
</organism>
<dbReference type="OrthoDB" id="143422at2"/>
<evidence type="ECO:0000259" key="1">
    <source>
        <dbReference type="SMART" id="SM00065"/>
    </source>
</evidence>